<organism evidence="1 2">
    <name type="scientific">Eumeta variegata</name>
    <name type="common">Bagworm moth</name>
    <name type="synonym">Eumeta japonica</name>
    <dbReference type="NCBI Taxonomy" id="151549"/>
    <lineage>
        <taxon>Eukaryota</taxon>
        <taxon>Metazoa</taxon>
        <taxon>Ecdysozoa</taxon>
        <taxon>Arthropoda</taxon>
        <taxon>Hexapoda</taxon>
        <taxon>Insecta</taxon>
        <taxon>Pterygota</taxon>
        <taxon>Neoptera</taxon>
        <taxon>Endopterygota</taxon>
        <taxon>Lepidoptera</taxon>
        <taxon>Glossata</taxon>
        <taxon>Ditrysia</taxon>
        <taxon>Tineoidea</taxon>
        <taxon>Psychidae</taxon>
        <taxon>Oiketicinae</taxon>
        <taxon>Eumeta</taxon>
    </lineage>
</organism>
<dbReference type="OrthoDB" id="9971063at2759"/>
<dbReference type="STRING" id="151549.A0A4C1Y7T6"/>
<dbReference type="PANTHER" id="PTHR47326">
    <property type="entry name" value="TRANSPOSABLE ELEMENT TC3 TRANSPOSASE-LIKE PROTEIN"/>
    <property type="match status" value="1"/>
</dbReference>
<dbReference type="Proteomes" id="UP000299102">
    <property type="component" value="Unassembled WGS sequence"/>
</dbReference>
<dbReference type="AlphaFoldDB" id="A0A4C1Y7T6"/>
<dbReference type="Gene3D" id="3.30.420.10">
    <property type="entry name" value="Ribonuclease H-like superfamily/Ribonuclease H"/>
    <property type="match status" value="1"/>
</dbReference>
<dbReference type="InterPro" id="IPR036397">
    <property type="entry name" value="RNaseH_sf"/>
</dbReference>
<sequence>MHTRHLRLTLKFLQNVLPEMIAGVPIFNENRPIIFQNDGCPAHWRLIVREYLNNEFLDWEGRPIPWPPRSPDFKPLDFYVWGRAKELVYATEAQNVEDLCERIETAFQKIQQEMLLSTTTVEIRRRCRACIANGGRQFEQLL</sequence>
<evidence type="ECO:0000313" key="1">
    <source>
        <dbReference type="EMBL" id="GBP71996.1"/>
    </source>
</evidence>
<reference evidence="1 2" key="1">
    <citation type="journal article" date="2019" name="Commun. Biol.">
        <title>The bagworm genome reveals a unique fibroin gene that provides high tensile strength.</title>
        <authorList>
            <person name="Kono N."/>
            <person name="Nakamura H."/>
            <person name="Ohtoshi R."/>
            <person name="Tomita M."/>
            <person name="Numata K."/>
            <person name="Arakawa K."/>
        </authorList>
    </citation>
    <scope>NUCLEOTIDE SEQUENCE [LARGE SCALE GENOMIC DNA]</scope>
</reference>
<gene>
    <name evidence="1" type="ORF">EVAR_38675_1</name>
</gene>
<name>A0A4C1Y7T6_EUMVA</name>
<protein>
    <recommendedName>
        <fullName evidence="3">Transposable element Tc3 transposase</fullName>
    </recommendedName>
</protein>
<accession>A0A4C1Y7T6</accession>
<dbReference type="GO" id="GO:0003676">
    <property type="term" value="F:nucleic acid binding"/>
    <property type="evidence" value="ECO:0007669"/>
    <property type="project" value="InterPro"/>
</dbReference>
<evidence type="ECO:0000313" key="2">
    <source>
        <dbReference type="Proteomes" id="UP000299102"/>
    </source>
</evidence>
<comment type="caution">
    <text evidence="1">The sequence shown here is derived from an EMBL/GenBank/DDBJ whole genome shotgun (WGS) entry which is preliminary data.</text>
</comment>
<dbReference type="EMBL" id="BGZK01001129">
    <property type="protein sequence ID" value="GBP71996.1"/>
    <property type="molecule type" value="Genomic_DNA"/>
</dbReference>
<dbReference type="PANTHER" id="PTHR47326:SF1">
    <property type="entry name" value="HTH PSQ-TYPE DOMAIN-CONTAINING PROTEIN"/>
    <property type="match status" value="1"/>
</dbReference>
<proteinExistence type="predicted"/>
<evidence type="ECO:0008006" key="3">
    <source>
        <dbReference type="Google" id="ProtNLM"/>
    </source>
</evidence>
<keyword evidence="2" id="KW-1185">Reference proteome</keyword>